<dbReference type="GO" id="GO:0046394">
    <property type="term" value="P:carboxylic acid biosynthetic process"/>
    <property type="evidence" value="ECO:0007669"/>
    <property type="project" value="UniProtKB-ARBA"/>
</dbReference>
<keyword evidence="8" id="KW-1185">Reference proteome</keyword>
<feature type="active site" evidence="4">
    <location>
        <position position="268"/>
    </location>
</feature>
<reference evidence="7 8" key="1">
    <citation type="journal article" date="2016" name="Proc. Natl. Acad. Sci. U.S.A.">
        <title>Comparative genomics of biotechnologically important yeasts.</title>
        <authorList>
            <person name="Riley R."/>
            <person name="Haridas S."/>
            <person name="Wolfe K.H."/>
            <person name="Lopes M.R."/>
            <person name="Hittinger C.T."/>
            <person name="Goeker M."/>
            <person name="Salamov A.A."/>
            <person name="Wisecaver J.H."/>
            <person name="Long T.M."/>
            <person name="Calvey C.H."/>
            <person name="Aerts A.L."/>
            <person name="Barry K.W."/>
            <person name="Choi C."/>
            <person name="Clum A."/>
            <person name="Coughlan A.Y."/>
            <person name="Deshpande S."/>
            <person name="Douglass A.P."/>
            <person name="Hanson S.J."/>
            <person name="Klenk H.-P."/>
            <person name="LaButti K.M."/>
            <person name="Lapidus A."/>
            <person name="Lindquist E.A."/>
            <person name="Lipzen A.M."/>
            <person name="Meier-Kolthoff J.P."/>
            <person name="Ohm R.A."/>
            <person name="Otillar R.P."/>
            <person name="Pangilinan J.L."/>
            <person name="Peng Y."/>
            <person name="Rokas A."/>
            <person name="Rosa C.A."/>
            <person name="Scheuner C."/>
            <person name="Sibirny A.A."/>
            <person name="Slot J.C."/>
            <person name="Stielow J.B."/>
            <person name="Sun H."/>
            <person name="Kurtzman C.P."/>
            <person name="Blackwell M."/>
            <person name="Grigoriev I.V."/>
            <person name="Jeffries T.W."/>
        </authorList>
    </citation>
    <scope>NUCLEOTIDE SEQUENCE [LARGE SCALE GENOMIC DNA]</scope>
    <source>
        <strain evidence="7 8">DSM 6958</strain>
    </source>
</reference>
<dbReference type="GO" id="GO:0006598">
    <property type="term" value="P:polyamine catabolic process"/>
    <property type="evidence" value="ECO:0007669"/>
    <property type="project" value="TreeGrafter"/>
</dbReference>
<dbReference type="FunFam" id="3.40.309.10:FF:000012">
    <property type="entry name" value="Betaine aldehyde dehydrogenase"/>
    <property type="match status" value="1"/>
</dbReference>
<dbReference type="InterPro" id="IPR016162">
    <property type="entry name" value="Ald_DH_N"/>
</dbReference>
<protein>
    <submittedName>
        <fullName evidence="7">Aldehyde dehydrogenase</fullName>
    </submittedName>
</protein>
<evidence type="ECO:0000256" key="3">
    <source>
        <dbReference type="ARBA" id="ARBA00023027"/>
    </source>
</evidence>
<dbReference type="Gene3D" id="3.40.309.10">
    <property type="entry name" value="Aldehyde Dehydrogenase, Chain A, domain 2"/>
    <property type="match status" value="1"/>
</dbReference>
<dbReference type="Proteomes" id="UP000095009">
    <property type="component" value="Unassembled WGS sequence"/>
</dbReference>
<evidence type="ECO:0000256" key="5">
    <source>
        <dbReference type="RuleBase" id="RU003345"/>
    </source>
</evidence>
<dbReference type="AlphaFoldDB" id="A0A1E3PHV7"/>
<feature type="domain" description="Aldehyde dehydrogenase" evidence="6">
    <location>
        <begin position="35"/>
        <end position="495"/>
    </location>
</feature>
<accession>A0A1E3PHV7</accession>
<dbReference type="Gene3D" id="3.40.605.10">
    <property type="entry name" value="Aldehyde Dehydrogenase, Chain A, domain 1"/>
    <property type="match status" value="1"/>
</dbReference>
<dbReference type="Pfam" id="PF00171">
    <property type="entry name" value="Aldedh"/>
    <property type="match status" value="1"/>
</dbReference>
<evidence type="ECO:0000313" key="7">
    <source>
        <dbReference type="EMBL" id="ODQ64989.1"/>
    </source>
</evidence>
<dbReference type="PROSITE" id="PS00687">
    <property type="entry name" value="ALDEHYDE_DEHYDR_GLU"/>
    <property type="match status" value="1"/>
</dbReference>
<evidence type="ECO:0000259" key="6">
    <source>
        <dbReference type="Pfam" id="PF00171"/>
    </source>
</evidence>
<dbReference type="EMBL" id="KV454410">
    <property type="protein sequence ID" value="ODQ64989.1"/>
    <property type="molecule type" value="Genomic_DNA"/>
</dbReference>
<comment type="similarity">
    <text evidence="1 5">Belongs to the aldehyde dehydrogenase family.</text>
</comment>
<dbReference type="PANTHER" id="PTHR43720:SF2">
    <property type="entry name" value="2-AMINOMUCONIC SEMIALDEHYDE DEHYDROGENASE"/>
    <property type="match status" value="1"/>
</dbReference>
<dbReference type="FunFam" id="3.40.605.10:FF:000026">
    <property type="entry name" value="Aldehyde dehydrogenase, putative"/>
    <property type="match status" value="1"/>
</dbReference>
<evidence type="ECO:0000256" key="4">
    <source>
        <dbReference type="PROSITE-ProRule" id="PRU10007"/>
    </source>
</evidence>
<evidence type="ECO:0000256" key="1">
    <source>
        <dbReference type="ARBA" id="ARBA00009986"/>
    </source>
</evidence>
<dbReference type="InterPro" id="IPR016160">
    <property type="entry name" value="Ald_DH_CS_CYS"/>
</dbReference>
<keyword evidence="2 5" id="KW-0560">Oxidoreductase</keyword>
<dbReference type="InterPro" id="IPR029510">
    <property type="entry name" value="Ald_DH_CS_GLU"/>
</dbReference>
<evidence type="ECO:0000313" key="8">
    <source>
        <dbReference type="Proteomes" id="UP000095009"/>
    </source>
</evidence>
<dbReference type="STRING" id="857566.A0A1E3PHV7"/>
<gene>
    <name evidence="7" type="ORF">NADFUDRAFT_83112</name>
</gene>
<proteinExistence type="inferred from homology"/>
<dbReference type="PANTHER" id="PTHR43720">
    <property type="entry name" value="2-AMINOMUCONIC SEMIALDEHYDE DEHYDROGENASE"/>
    <property type="match status" value="1"/>
</dbReference>
<dbReference type="InterPro" id="IPR016163">
    <property type="entry name" value="Ald_DH_C"/>
</dbReference>
<name>A0A1E3PHV7_9ASCO</name>
<dbReference type="InterPro" id="IPR015590">
    <property type="entry name" value="Aldehyde_DH_dom"/>
</dbReference>
<dbReference type="GO" id="GO:0004029">
    <property type="term" value="F:aldehyde dehydrogenase (NAD+) activity"/>
    <property type="evidence" value="ECO:0007669"/>
    <property type="project" value="TreeGrafter"/>
</dbReference>
<dbReference type="PROSITE" id="PS00070">
    <property type="entry name" value="ALDEHYDE_DEHYDR_CYS"/>
    <property type="match status" value="1"/>
</dbReference>
<organism evidence="7 8">
    <name type="scientific">Nadsonia fulvescens var. elongata DSM 6958</name>
    <dbReference type="NCBI Taxonomy" id="857566"/>
    <lineage>
        <taxon>Eukaryota</taxon>
        <taxon>Fungi</taxon>
        <taxon>Dikarya</taxon>
        <taxon>Ascomycota</taxon>
        <taxon>Saccharomycotina</taxon>
        <taxon>Dipodascomycetes</taxon>
        <taxon>Dipodascales</taxon>
        <taxon>Dipodascales incertae sedis</taxon>
        <taxon>Nadsonia</taxon>
    </lineage>
</organism>
<keyword evidence="3" id="KW-0520">NAD</keyword>
<dbReference type="FunFam" id="3.40.605.10:FF:000001">
    <property type="entry name" value="Aldehyde dehydrogenase 1"/>
    <property type="match status" value="1"/>
</dbReference>
<evidence type="ECO:0000256" key="2">
    <source>
        <dbReference type="ARBA" id="ARBA00023002"/>
    </source>
</evidence>
<dbReference type="SUPFAM" id="SSF53720">
    <property type="entry name" value="ALDH-like"/>
    <property type="match status" value="1"/>
</dbReference>
<dbReference type="InterPro" id="IPR016161">
    <property type="entry name" value="Ald_DH/histidinol_DH"/>
</dbReference>
<dbReference type="OrthoDB" id="310895at2759"/>
<sequence>MSSPTEIELTTPSGLSYKQPVGLFINNEFVLSKEADSEPIQVYNPSTHEEIVKVQSADKSDVDVAVSAARNAFNSVWRDTEGSERSRLLYKLVELLERDHDILSQIEAWDSGKPYYANAKGDVTASITNYRYYAGWADNINGRTIEASSKKFAYTLHEPYGVCGQIIPWNYPMLMASWKVAPAIAAGNCIILKLAENTPLSMLYFAKLVVEAGFPPGVINIFTGLGSVSGAHLSGHEGVDKIAFTGSTATGRAIMKLAANTIKNITLECGGKSPMLIFEDADLDQAVKWAHGALFSNMGQICTAISRVYIHESIYEKFIVLYKQRLEEVSKVGGAFDESVFQGPQVSKLQQEKILDFIKIGKKEGARLVTSEELPSDLHSEGYYVPPTIFADVSQDMTIMREEIFGPVAALSSFSTQEEAITKANDSEYGLAASIFTQDITRAHNVAKKLESGQVFINSGNDSDYRIPFGGYKMSGIGRELGEYGLINYTQTKAVHVNLGLRL</sequence>